<evidence type="ECO:0000256" key="2">
    <source>
        <dbReference type="ARBA" id="ARBA00022692"/>
    </source>
</evidence>
<feature type="transmembrane region" description="Helical" evidence="8">
    <location>
        <begin position="843"/>
        <end position="861"/>
    </location>
</feature>
<dbReference type="OrthoDB" id="6108356at2759"/>
<accession>A0A078AA75</accession>
<dbReference type="AlphaFoldDB" id="A0A078AA75"/>
<dbReference type="GO" id="GO:0005886">
    <property type="term" value="C:plasma membrane"/>
    <property type="evidence" value="ECO:0007669"/>
    <property type="project" value="TreeGrafter"/>
</dbReference>
<comment type="subcellular location">
    <subcellularLocation>
        <location evidence="1">Membrane</location>
        <topology evidence="1">Multi-pass membrane protein</topology>
    </subcellularLocation>
</comment>
<evidence type="ECO:0000256" key="3">
    <source>
        <dbReference type="ARBA" id="ARBA00022737"/>
    </source>
</evidence>
<evidence type="ECO:0000256" key="6">
    <source>
        <dbReference type="SAM" id="Coils"/>
    </source>
</evidence>
<keyword evidence="6" id="KW-0175">Coiled coil</keyword>
<reference evidence="10 11" key="1">
    <citation type="submission" date="2014-06" db="EMBL/GenBank/DDBJ databases">
        <authorList>
            <person name="Swart Estienne"/>
        </authorList>
    </citation>
    <scope>NUCLEOTIDE SEQUENCE [LARGE SCALE GENOMIC DNA]</scope>
    <source>
        <strain evidence="10 11">130c</strain>
    </source>
</reference>
<gene>
    <name evidence="10" type="primary">Contig3848.g4117</name>
    <name evidence="10" type="ORF">STYLEM_7439</name>
</gene>
<evidence type="ECO:0000313" key="10">
    <source>
        <dbReference type="EMBL" id="CDW78462.1"/>
    </source>
</evidence>
<evidence type="ECO:0000256" key="4">
    <source>
        <dbReference type="ARBA" id="ARBA00022989"/>
    </source>
</evidence>
<feature type="transmembrane region" description="Helical" evidence="8">
    <location>
        <begin position="1060"/>
        <end position="1082"/>
    </location>
</feature>
<keyword evidence="2 8" id="KW-0812">Transmembrane</keyword>
<feature type="region of interest" description="Disordered" evidence="7">
    <location>
        <begin position="1"/>
        <end position="20"/>
    </location>
</feature>
<keyword evidence="4 8" id="KW-1133">Transmembrane helix</keyword>
<dbReference type="Proteomes" id="UP000039865">
    <property type="component" value="Unassembled WGS sequence"/>
</dbReference>
<dbReference type="GO" id="GO:0005216">
    <property type="term" value="F:monoatomic ion channel activity"/>
    <property type="evidence" value="ECO:0007669"/>
    <property type="project" value="InterPro"/>
</dbReference>
<feature type="domain" description="Ion transport" evidence="9">
    <location>
        <begin position="843"/>
        <end position="1091"/>
    </location>
</feature>
<evidence type="ECO:0000259" key="9">
    <source>
        <dbReference type="Pfam" id="PF00520"/>
    </source>
</evidence>
<dbReference type="PANTHER" id="PTHR10582:SF2">
    <property type="entry name" value="INACTIVE"/>
    <property type="match status" value="1"/>
</dbReference>
<dbReference type="InParanoid" id="A0A078AA75"/>
<keyword evidence="11" id="KW-1185">Reference proteome</keyword>
<evidence type="ECO:0000256" key="5">
    <source>
        <dbReference type="ARBA" id="ARBA00023136"/>
    </source>
</evidence>
<evidence type="ECO:0000256" key="8">
    <source>
        <dbReference type="SAM" id="Phobius"/>
    </source>
</evidence>
<feature type="transmembrane region" description="Helical" evidence="8">
    <location>
        <begin position="877"/>
        <end position="900"/>
    </location>
</feature>
<feature type="transmembrane region" description="Helical" evidence="8">
    <location>
        <begin position="956"/>
        <end position="975"/>
    </location>
</feature>
<feature type="transmembrane region" description="Helical" evidence="8">
    <location>
        <begin position="920"/>
        <end position="944"/>
    </location>
</feature>
<feature type="transmembrane region" description="Helical" evidence="8">
    <location>
        <begin position="1023"/>
        <end position="1040"/>
    </location>
</feature>
<dbReference type="GO" id="GO:0098703">
    <property type="term" value="P:calcium ion import across plasma membrane"/>
    <property type="evidence" value="ECO:0007669"/>
    <property type="project" value="TreeGrafter"/>
</dbReference>
<dbReference type="InterPro" id="IPR024862">
    <property type="entry name" value="TRPV"/>
</dbReference>
<feature type="transmembrane region" description="Helical" evidence="8">
    <location>
        <begin position="995"/>
        <end position="1016"/>
    </location>
</feature>
<sequence>MSIVPNTEKPEDEQNQNVWNSEGQNVTKSLLLDESKEKLQLEVEKRRQEKEALRKEEEDQYKTVQLIPYIYKSIDGNVQTYILPQDQKVLYTIVESDKGEFFFKVFNFKTFEILNEQPFNESKYETQIMSLSPDQTKIILLDSSLIKHPFQEKESTQNYKIDKCDDKPTFCNLSGLPEHKYKLIFGLLAINSIKNKKTYLFQLQDQFKMIKEFDGKLELVENQDKGCLIKDNKLTIIDLDSLSFTILASFNYLDTDQAHILYCYIINDFLYQRQYELNLQTSFLRVRDIQNGGELVSNIPIPSYNSLVTINEDQTFYFNKNDQLCFITNIFRTSIQKPLARIDERYKSRNLHVNQDQMLIGFDQRFQMTDTKTGYIQRFFAPSKISMVLYQIQTKAYSYGYFQEVQCFYQTKDDPYTVILASYSDLILVKIDPKNTSFRHKYLQRMVNNNLKSQFEEIRNQSILFVKNSDGKLLKYFDNWSKNEILIPTRIFQRIQVSGKYLKIVGLPKDTKKILEIYDYDTQELQKQLCYKLNVVSFILMQDNCLSLLYDNSFHLQKFVGQKQMSQIIKIENVFINDFKNMLSKKDGENFQIWTDQRDYLRIQLNNFKKTGILDPICVQKQATLVRIDGAKDTYSFYDELSQQTGFINSLFSQEGLMKVYNSHSNRTPTDIINSFKKNVHQELLSYIPNVPSFLYQIALKPTILEEYLKSLILIDKRKIPILIQMNQADHKTPLSIAIEQKKQKSIEILLEILIKFQNHPIFSKFIDNNLCDIIDQNIDLREYFESNLTMFQIKDETYPSPKRFIETICKATKISLFENTCVQTIIDYKWEQYTKAFYIKHFFLFLAFIVSLITDTFVSIQMKRTLDESQKEINQYFWTALFISVGFKSICFILLIYFALYELKTKEALGSWGRYFESFWNILDFILIALYAFVFVIDIMDYFDFSFFTDSTSKILLCLFIFLAFIKFCYFMRILSGFSSLVYMLLGVFLDIRYFLTFYLVFIILFSLQFSVLFNGSTPEQYSGINQFGYFIMAFRLSTGDFDTDGFSELPQELIITIWLIWILAVVILNLILMNFIIAVISQSYERAMQRLIPQNYAIRAEFIYERELFMQNNEISDENFPRYLLLRRKIIEENENKEWQGFVKDIKTSYKANTNNIKVQMELVRQQMAKLNESNRRYDLAFDT</sequence>
<keyword evidence="3" id="KW-0677">Repeat</keyword>
<keyword evidence="5 8" id="KW-0472">Membrane</keyword>
<protein>
    <submittedName>
        <fullName evidence="10">Wd-40 repeat protein</fullName>
    </submittedName>
</protein>
<name>A0A078AA75_STYLE</name>
<evidence type="ECO:0000256" key="7">
    <source>
        <dbReference type="SAM" id="MobiDB-lite"/>
    </source>
</evidence>
<dbReference type="EMBL" id="CCKQ01007116">
    <property type="protein sequence ID" value="CDW78462.1"/>
    <property type="molecule type" value="Genomic_DNA"/>
</dbReference>
<dbReference type="PANTHER" id="PTHR10582">
    <property type="entry name" value="TRANSIENT RECEPTOR POTENTIAL ION CHANNEL PROTEIN"/>
    <property type="match status" value="1"/>
</dbReference>
<dbReference type="Pfam" id="PF00520">
    <property type="entry name" value="Ion_trans"/>
    <property type="match status" value="1"/>
</dbReference>
<evidence type="ECO:0000256" key="1">
    <source>
        <dbReference type="ARBA" id="ARBA00004141"/>
    </source>
</evidence>
<evidence type="ECO:0000313" key="11">
    <source>
        <dbReference type="Proteomes" id="UP000039865"/>
    </source>
</evidence>
<organism evidence="10 11">
    <name type="scientific">Stylonychia lemnae</name>
    <name type="common">Ciliate</name>
    <dbReference type="NCBI Taxonomy" id="5949"/>
    <lineage>
        <taxon>Eukaryota</taxon>
        <taxon>Sar</taxon>
        <taxon>Alveolata</taxon>
        <taxon>Ciliophora</taxon>
        <taxon>Intramacronucleata</taxon>
        <taxon>Spirotrichea</taxon>
        <taxon>Stichotrichia</taxon>
        <taxon>Sporadotrichida</taxon>
        <taxon>Oxytrichidae</taxon>
        <taxon>Stylonychinae</taxon>
        <taxon>Stylonychia</taxon>
    </lineage>
</organism>
<dbReference type="InterPro" id="IPR005821">
    <property type="entry name" value="Ion_trans_dom"/>
</dbReference>
<feature type="coiled-coil region" evidence="6">
    <location>
        <begin position="31"/>
        <end position="60"/>
    </location>
</feature>
<proteinExistence type="predicted"/>